<name>A0A2W1P1P6_PAEXE</name>
<proteinExistence type="predicted"/>
<comment type="caution">
    <text evidence="1">The sequence shown here is derived from an EMBL/GenBank/DDBJ whole genome shotgun (WGS) entry which is preliminary data.</text>
</comment>
<dbReference type="AlphaFoldDB" id="A0A2W1P1P6"/>
<dbReference type="Proteomes" id="UP000214746">
    <property type="component" value="Unassembled WGS sequence"/>
</dbReference>
<sequence>MCGMSETGCGAAGLLKRPAFGYDTSIPFILAIAKRCSIWLFHQHSFILAITSAFLSFGDRTAQFHLAIKRYP</sequence>
<organism evidence="1 2">
    <name type="scientific">Paenibacillus xerothermodurans</name>
    <dbReference type="NCBI Taxonomy" id="1977292"/>
    <lineage>
        <taxon>Bacteria</taxon>
        <taxon>Bacillati</taxon>
        <taxon>Bacillota</taxon>
        <taxon>Bacilli</taxon>
        <taxon>Bacillales</taxon>
        <taxon>Paenibacillaceae</taxon>
        <taxon>Paenibacillus</taxon>
    </lineage>
</organism>
<keyword evidence="2" id="KW-1185">Reference proteome</keyword>
<reference evidence="1" key="1">
    <citation type="submission" date="2018-06" db="EMBL/GenBank/DDBJ databases">
        <title>Paenibacillus xerothermodurans sp. nov. an extremely dry heat resistant spore forming bacterium isolated from the soil of Cape Canaveral, Florida.</title>
        <authorList>
            <person name="Seuylemezian A."/>
            <person name="Kaur N."/>
            <person name="Patil P."/>
            <person name="Patil P."/>
            <person name="Mayilraj S."/>
            <person name="Vaishampayan P."/>
        </authorList>
    </citation>
    <scope>NUCLEOTIDE SEQUENCE [LARGE SCALE GENOMIC DNA]</scope>
    <source>
        <strain evidence="1">ATCC 27380</strain>
    </source>
</reference>
<dbReference type="EMBL" id="NHRJ02000002">
    <property type="protein sequence ID" value="PZE21682.1"/>
    <property type="molecule type" value="Genomic_DNA"/>
</dbReference>
<gene>
    <name evidence="1" type="ORF">CBW46_004480</name>
</gene>
<protein>
    <submittedName>
        <fullName evidence="1">Uncharacterized protein</fullName>
    </submittedName>
</protein>
<evidence type="ECO:0000313" key="2">
    <source>
        <dbReference type="Proteomes" id="UP000214746"/>
    </source>
</evidence>
<accession>A0A2W1P1P6</accession>
<evidence type="ECO:0000313" key="1">
    <source>
        <dbReference type="EMBL" id="PZE21682.1"/>
    </source>
</evidence>